<dbReference type="OrthoDB" id="7550695at2"/>
<protein>
    <submittedName>
        <fullName evidence="1">Uncharacterized protein</fullName>
    </submittedName>
</protein>
<dbReference type="RefSeq" id="WP_096353956.1">
    <property type="nucleotide sequence ID" value="NZ_AP014946.1"/>
</dbReference>
<dbReference type="AlphaFoldDB" id="A0A0S3PT64"/>
<reference evidence="1 2" key="1">
    <citation type="submission" date="2015-08" db="EMBL/GenBank/DDBJ databases">
        <title>Investigation of the bacterial diversity of lava forest soil.</title>
        <authorList>
            <person name="Lee J.S."/>
        </authorList>
    </citation>
    <scope>NUCLEOTIDE SEQUENCE [LARGE SCALE GENOMIC DNA]</scope>
    <source>
        <strain evidence="1 2">GJW-30</strain>
    </source>
</reference>
<keyword evidence="2" id="KW-1185">Reference proteome</keyword>
<dbReference type="KEGG" id="vgo:GJW-30_1_01605"/>
<sequence length="372" mass="42239">MPEPKKKRRWLKRIAIVLALIALVGIVPVALVESQCRTPIAAQQSAQQGLRTLPLIKEAAYPRNEAWTYFTFPEWYIVYSFEDFGKFLDGKSESSFPYFQHISGFWKSFCTINRIGAGRHEPLGEVKTMVYVIGVSYTAELAVKAAYENTIGRLFEWIRGSQPTPEDIYARKVAQEYAAFLYTVPWYKFPFGEKLKGLWSLSEKTPSHLRSIERKLALSADYGFKIGYAWLIAKALDASSDPAPQDIMVIVDNLSRDSYQKEQRIKRWRALDSAHELIVIPRYKAFTDIVKQLGRDGEIIAEIGGNDDILMTAVLKDGAAPKVEGVRELFSQPLVSKPGFRRAGFDVKVPQMGEAVREFEKAGADVEHFYDY</sequence>
<evidence type="ECO:0000313" key="1">
    <source>
        <dbReference type="EMBL" id="BAT59076.1"/>
    </source>
</evidence>
<gene>
    <name evidence="1" type="ORF">GJW-30_1_01605</name>
</gene>
<dbReference type="EMBL" id="AP014946">
    <property type="protein sequence ID" value="BAT59076.1"/>
    <property type="molecule type" value="Genomic_DNA"/>
</dbReference>
<organism evidence="1 2">
    <name type="scientific">Variibacter gotjawalensis</name>
    <dbReference type="NCBI Taxonomy" id="1333996"/>
    <lineage>
        <taxon>Bacteria</taxon>
        <taxon>Pseudomonadati</taxon>
        <taxon>Pseudomonadota</taxon>
        <taxon>Alphaproteobacteria</taxon>
        <taxon>Hyphomicrobiales</taxon>
        <taxon>Nitrobacteraceae</taxon>
        <taxon>Variibacter</taxon>
    </lineage>
</organism>
<name>A0A0S3PT64_9BRAD</name>
<proteinExistence type="predicted"/>
<dbReference type="Proteomes" id="UP000236884">
    <property type="component" value="Chromosome"/>
</dbReference>
<evidence type="ECO:0000313" key="2">
    <source>
        <dbReference type="Proteomes" id="UP000236884"/>
    </source>
</evidence>
<accession>A0A0S3PT64</accession>